<feature type="region of interest" description="Disordered" evidence="1">
    <location>
        <begin position="262"/>
        <end position="304"/>
    </location>
</feature>
<evidence type="ECO:0000313" key="3">
    <source>
        <dbReference type="Proteomes" id="UP001066276"/>
    </source>
</evidence>
<dbReference type="Proteomes" id="UP001066276">
    <property type="component" value="Chromosome 5"/>
</dbReference>
<reference evidence="2" key="1">
    <citation type="journal article" date="2022" name="bioRxiv">
        <title>Sequencing and chromosome-scale assembly of the giantPleurodeles waltlgenome.</title>
        <authorList>
            <person name="Brown T."/>
            <person name="Elewa A."/>
            <person name="Iarovenko S."/>
            <person name="Subramanian E."/>
            <person name="Araus A.J."/>
            <person name="Petzold A."/>
            <person name="Susuki M."/>
            <person name="Suzuki K.-i.T."/>
            <person name="Hayashi T."/>
            <person name="Toyoda A."/>
            <person name="Oliveira C."/>
            <person name="Osipova E."/>
            <person name="Leigh N.D."/>
            <person name="Simon A."/>
            <person name="Yun M.H."/>
        </authorList>
    </citation>
    <scope>NUCLEOTIDE SEQUENCE</scope>
    <source>
        <strain evidence="2">20211129_DDA</strain>
        <tissue evidence="2">Liver</tissue>
    </source>
</reference>
<name>A0AAV7R9E9_PLEWA</name>
<feature type="compositionally biased region" description="Polar residues" evidence="1">
    <location>
        <begin position="185"/>
        <end position="197"/>
    </location>
</feature>
<dbReference type="AlphaFoldDB" id="A0AAV7R9E9"/>
<feature type="region of interest" description="Disordered" evidence="1">
    <location>
        <begin position="146"/>
        <end position="245"/>
    </location>
</feature>
<evidence type="ECO:0000313" key="2">
    <source>
        <dbReference type="EMBL" id="KAJ1148914.1"/>
    </source>
</evidence>
<keyword evidence="3" id="KW-1185">Reference proteome</keyword>
<evidence type="ECO:0000256" key="1">
    <source>
        <dbReference type="SAM" id="MobiDB-lite"/>
    </source>
</evidence>
<feature type="compositionally biased region" description="Basic residues" evidence="1">
    <location>
        <begin position="164"/>
        <end position="179"/>
    </location>
</feature>
<sequence length="304" mass="34831">MYFITARQRDLLILSDPARAEFVFRGQPKSSTRKKEVNVTQLPPFYIYIYSRSAQSIVQQTVICGYIKLAKATGTAEPMMLFLLDTEKEFDFLELLYLMAVLEKILFLGWARLLYREPVAQVKRQRTLQEWGPTWNRTRLWLPATQHSGTQRYTPLPQGEIKERQKHGGQRQPRTRIRLRLFAAQHSSAAPTPTDNSRSGKRGAGSLPHHSAHSALKRQPAGTEPSRNQATRGNARRLRQQTLGRRGKQGVWHYCYCNRKQKGVRSPKEDHNSGEEKRGRQGGRLGERDLVTDLPPPTTLASLY</sequence>
<proteinExistence type="predicted"/>
<protein>
    <submittedName>
        <fullName evidence="2">Uncharacterized protein</fullName>
    </submittedName>
</protein>
<organism evidence="2 3">
    <name type="scientific">Pleurodeles waltl</name>
    <name type="common">Iberian ribbed newt</name>
    <dbReference type="NCBI Taxonomy" id="8319"/>
    <lineage>
        <taxon>Eukaryota</taxon>
        <taxon>Metazoa</taxon>
        <taxon>Chordata</taxon>
        <taxon>Craniata</taxon>
        <taxon>Vertebrata</taxon>
        <taxon>Euteleostomi</taxon>
        <taxon>Amphibia</taxon>
        <taxon>Batrachia</taxon>
        <taxon>Caudata</taxon>
        <taxon>Salamandroidea</taxon>
        <taxon>Salamandridae</taxon>
        <taxon>Pleurodelinae</taxon>
        <taxon>Pleurodeles</taxon>
    </lineage>
</organism>
<gene>
    <name evidence="2" type="ORF">NDU88_001738</name>
</gene>
<accession>A0AAV7R9E9</accession>
<dbReference type="EMBL" id="JANPWB010000009">
    <property type="protein sequence ID" value="KAJ1148914.1"/>
    <property type="molecule type" value="Genomic_DNA"/>
</dbReference>
<comment type="caution">
    <text evidence="2">The sequence shown here is derived from an EMBL/GenBank/DDBJ whole genome shotgun (WGS) entry which is preliminary data.</text>
</comment>
<feature type="compositionally biased region" description="Basic and acidic residues" evidence="1">
    <location>
        <begin position="266"/>
        <end position="291"/>
    </location>
</feature>